<dbReference type="Gene3D" id="3.50.30.10">
    <property type="entry name" value="Phosphohistidine domain"/>
    <property type="match status" value="1"/>
</dbReference>
<feature type="domain" description="PEP-utilising enzyme mobile" evidence="4">
    <location>
        <begin position="285"/>
        <end position="352"/>
    </location>
</feature>
<dbReference type="GO" id="GO:0008986">
    <property type="term" value="F:pyruvate, water dikinase activity"/>
    <property type="evidence" value="ECO:0007669"/>
    <property type="project" value="InterPro"/>
</dbReference>
<evidence type="ECO:0000259" key="4">
    <source>
        <dbReference type="Pfam" id="PF00391"/>
    </source>
</evidence>
<dbReference type="Pfam" id="PF00391">
    <property type="entry name" value="PEP-utilizers"/>
    <property type="match status" value="1"/>
</dbReference>
<evidence type="ECO:0000313" key="6">
    <source>
        <dbReference type="Proteomes" id="UP000177626"/>
    </source>
</evidence>
<comment type="caution">
    <text evidence="5">The sequence shown here is derived from an EMBL/GenBank/DDBJ whole genome shotgun (WGS) entry which is preliminary data.</text>
</comment>
<sequence>MIEEIKKYKLTAYGGVKRNLSLFTYSCIGRAYVHSMIKFAKVSYGPIAAYGNKDYWYSLFNMKYLTDTVAQSMERDSRWLDKVRKKSIDNFNKFKINFNRQIKFVESKPMDFLAWIIKNYPGYFVILGLYNGLWRYKEYSKDSQPAIDDGSVEEIAKERSQVAILYPLVEKYLKEAIKSMSLNIGLAEIDYLLLTRGELQRVVEKKLINKELQSLIKKRGQGYVYLYNGNRETIVSDQEILKKVRDYAIPKIKNVSILQGTVAYSGFVDGTVVFDLKKMLDYRKAVYITNMTHPDEIPWLKKVSAIVTDEGGVLSHVAIIARELKIPTLMGTKIATQVFKDGDMVEVDAIKGIVKKI</sequence>
<organism evidence="5 6">
    <name type="scientific">Candidatus Komeilibacteria bacterium RIFOXYC1_FULL_37_11</name>
    <dbReference type="NCBI Taxonomy" id="1798555"/>
    <lineage>
        <taxon>Bacteria</taxon>
        <taxon>Candidatus Komeiliibacteriota</taxon>
    </lineage>
</organism>
<dbReference type="AlphaFoldDB" id="A0A1G2BZV5"/>
<dbReference type="GO" id="GO:0005524">
    <property type="term" value="F:ATP binding"/>
    <property type="evidence" value="ECO:0007669"/>
    <property type="project" value="UniProtKB-KW"/>
</dbReference>
<keyword evidence="2" id="KW-0547">Nucleotide-binding</keyword>
<dbReference type="SUPFAM" id="SSF52009">
    <property type="entry name" value="Phosphohistidine domain"/>
    <property type="match status" value="1"/>
</dbReference>
<accession>A0A1G2BZV5</accession>
<evidence type="ECO:0000313" key="5">
    <source>
        <dbReference type="EMBL" id="OGY94682.1"/>
    </source>
</evidence>
<keyword evidence="3" id="KW-0067">ATP-binding</keyword>
<dbReference type="InterPro" id="IPR008279">
    <property type="entry name" value="PEP-util_enz_mobile_dom"/>
</dbReference>
<evidence type="ECO:0000256" key="3">
    <source>
        <dbReference type="ARBA" id="ARBA00022840"/>
    </source>
</evidence>
<comment type="similarity">
    <text evidence="1">Belongs to the PEP-utilizing enzyme family.</text>
</comment>
<name>A0A1G2BZV5_9BACT</name>
<proteinExistence type="inferred from homology"/>
<dbReference type="EMBL" id="MHKQ01000005">
    <property type="protein sequence ID" value="OGY94682.1"/>
    <property type="molecule type" value="Genomic_DNA"/>
</dbReference>
<dbReference type="PANTHER" id="PTHR43030:SF1">
    <property type="entry name" value="PHOSPHOENOLPYRUVATE SYNTHASE"/>
    <property type="match status" value="1"/>
</dbReference>
<dbReference type="InterPro" id="IPR006319">
    <property type="entry name" value="PEP_synth"/>
</dbReference>
<gene>
    <name evidence="5" type="ORF">A2406_02565</name>
</gene>
<protein>
    <recommendedName>
        <fullName evidence="4">PEP-utilising enzyme mobile domain-containing protein</fullName>
    </recommendedName>
</protein>
<reference evidence="5 6" key="1">
    <citation type="journal article" date="2016" name="Nat. Commun.">
        <title>Thousands of microbial genomes shed light on interconnected biogeochemical processes in an aquifer system.</title>
        <authorList>
            <person name="Anantharaman K."/>
            <person name="Brown C.T."/>
            <person name="Hug L.A."/>
            <person name="Sharon I."/>
            <person name="Castelle C.J."/>
            <person name="Probst A.J."/>
            <person name="Thomas B.C."/>
            <person name="Singh A."/>
            <person name="Wilkins M.J."/>
            <person name="Karaoz U."/>
            <person name="Brodie E.L."/>
            <person name="Williams K.H."/>
            <person name="Hubbard S.S."/>
            <person name="Banfield J.F."/>
        </authorList>
    </citation>
    <scope>NUCLEOTIDE SEQUENCE [LARGE SCALE GENOMIC DNA]</scope>
</reference>
<dbReference type="PANTHER" id="PTHR43030">
    <property type="entry name" value="PHOSPHOENOLPYRUVATE SYNTHASE"/>
    <property type="match status" value="1"/>
</dbReference>
<evidence type="ECO:0000256" key="1">
    <source>
        <dbReference type="ARBA" id="ARBA00007837"/>
    </source>
</evidence>
<dbReference type="Proteomes" id="UP000177626">
    <property type="component" value="Unassembled WGS sequence"/>
</dbReference>
<evidence type="ECO:0000256" key="2">
    <source>
        <dbReference type="ARBA" id="ARBA00022741"/>
    </source>
</evidence>
<dbReference type="InterPro" id="IPR036637">
    <property type="entry name" value="Phosphohistidine_dom_sf"/>
</dbReference>